<protein>
    <submittedName>
        <fullName evidence="2">Uncharacterized protein</fullName>
    </submittedName>
</protein>
<feature type="region of interest" description="Disordered" evidence="1">
    <location>
        <begin position="1"/>
        <end position="20"/>
    </location>
</feature>
<feature type="compositionally biased region" description="Basic and acidic residues" evidence="1">
    <location>
        <begin position="208"/>
        <end position="226"/>
    </location>
</feature>
<name>A0ABR2M462_9ASPA</name>
<organism evidence="2 3">
    <name type="scientific">Platanthera guangdongensis</name>
    <dbReference type="NCBI Taxonomy" id="2320717"/>
    <lineage>
        <taxon>Eukaryota</taxon>
        <taxon>Viridiplantae</taxon>
        <taxon>Streptophyta</taxon>
        <taxon>Embryophyta</taxon>
        <taxon>Tracheophyta</taxon>
        <taxon>Spermatophyta</taxon>
        <taxon>Magnoliopsida</taxon>
        <taxon>Liliopsida</taxon>
        <taxon>Asparagales</taxon>
        <taxon>Orchidaceae</taxon>
        <taxon>Orchidoideae</taxon>
        <taxon>Orchideae</taxon>
        <taxon>Orchidinae</taxon>
        <taxon>Platanthera</taxon>
    </lineage>
</organism>
<gene>
    <name evidence="2" type="ORF">KSP40_PGU012141</name>
</gene>
<evidence type="ECO:0000313" key="3">
    <source>
        <dbReference type="Proteomes" id="UP001412067"/>
    </source>
</evidence>
<evidence type="ECO:0000256" key="1">
    <source>
        <dbReference type="SAM" id="MobiDB-lite"/>
    </source>
</evidence>
<feature type="region of interest" description="Disordered" evidence="1">
    <location>
        <begin position="200"/>
        <end position="233"/>
    </location>
</feature>
<accession>A0ABR2M462</accession>
<keyword evidence="3" id="KW-1185">Reference proteome</keyword>
<proteinExistence type="predicted"/>
<comment type="caution">
    <text evidence="2">The sequence shown here is derived from an EMBL/GenBank/DDBJ whole genome shotgun (WGS) entry which is preliminary data.</text>
</comment>
<dbReference type="EMBL" id="JBBWWR010000012">
    <property type="protein sequence ID" value="KAK8958464.1"/>
    <property type="molecule type" value="Genomic_DNA"/>
</dbReference>
<dbReference type="Proteomes" id="UP001412067">
    <property type="component" value="Unassembled WGS sequence"/>
</dbReference>
<evidence type="ECO:0000313" key="2">
    <source>
        <dbReference type="EMBL" id="KAK8958464.1"/>
    </source>
</evidence>
<reference evidence="2 3" key="1">
    <citation type="journal article" date="2022" name="Nat. Plants">
        <title>Genomes of leafy and leafless Platanthera orchids illuminate the evolution of mycoheterotrophy.</title>
        <authorList>
            <person name="Li M.H."/>
            <person name="Liu K.W."/>
            <person name="Li Z."/>
            <person name="Lu H.C."/>
            <person name="Ye Q.L."/>
            <person name="Zhang D."/>
            <person name="Wang J.Y."/>
            <person name="Li Y.F."/>
            <person name="Zhong Z.M."/>
            <person name="Liu X."/>
            <person name="Yu X."/>
            <person name="Liu D.K."/>
            <person name="Tu X.D."/>
            <person name="Liu B."/>
            <person name="Hao Y."/>
            <person name="Liao X.Y."/>
            <person name="Jiang Y.T."/>
            <person name="Sun W.H."/>
            <person name="Chen J."/>
            <person name="Chen Y.Q."/>
            <person name="Ai Y."/>
            <person name="Zhai J.W."/>
            <person name="Wu S.S."/>
            <person name="Zhou Z."/>
            <person name="Hsiao Y.Y."/>
            <person name="Wu W.L."/>
            <person name="Chen Y.Y."/>
            <person name="Lin Y.F."/>
            <person name="Hsu J.L."/>
            <person name="Li C.Y."/>
            <person name="Wang Z.W."/>
            <person name="Zhao X."/>
            <person name="Zhong W.Y."/>
            <person name="Ma X.K."/>
            <person name="Ma L."/>
            <person name="Huang J."/>
            <person name="Chen G.Z."/>
            <person name="Huang M.Z."/>
            <person name="Huang L."/>
            <person name="Peng D.H."/>
            <person name="Luo Y.B."/>
            <person name="Zou S.Q."/>
            <person name="Chen S.P."/>
            <person name="Lan S."/>
            <person name="Tsai W.C."/>
            <person name="Van de Peer Y."/>
            <person name="Liu Z.J."/>
        </authorList>
    </citation>
    <scope>NUCLEOTIDE SEQUENCE [LARGE SCALE GENOMIC DNA]</scope>
    <source>
        <strain evidence="2">Lor288</strain>
    </source>
</reference>
<sequence length="270" mass="30195">MWTHDPNMLNPVRSPQNESRHELEENQIVIERVLLHFSSLKMLPKPTISLTRECADVIRIQIICHVSKQRQKLTDSLETSIEITCLKLNVDKTNCESAKSVHKEIPDTPADFTVQSGMIAPLEGESHQEIPAEDMERAVEDVVFEGEIHSEPQNQEPEGANELNLEILDRESSVTVVQGDSGDNIPDDVIDVTSEVSKPAACTQGHSTEYEKTDTQARETLRKPDEEVQPPPSVQLNVDLIGTLLAQLNSLLDAQRKKLEESMWTTSAKS</sequence>